<dbReference type="GeneID" id="106808107"/>
<dbReference type="InterPro" id="IPR003018">
    <property type="entry name" value="GAF"/>
</dbReference>
<dbReference type="InterPro" id="IPR029016">
    <property type="entry name" value="GAF-like_dom_sf"/>
</dbReference>
<dbReference type="Pfam" id="PF01590">
    <property type="entry name" value="GAF"/>
    <property type="match status" value="1"/>
</dbReference>
<evidence type="ECO:0000313" key="4">
    <source>
        <dbReference type="RefSeq" id="XP_014666168.1"/>
    </source>
</evidence>
<name>A0ABM1E1U7_PRICU</name>
<feature type="domain" description="GAF" evidence="2">
    <location>
        <begin position="300"/>
        <end position="459"/>
    </location>
</feature>
<evidence type="ECO:0000259" key="2">
    <source>
        <dbReference type="SMART" id="SM00065"/>
    </source>
</evidence>
<dbReference type="SUPFAM" id="SSF55781">
    <property type="entry name" value="GAF domain-like"/>
    <property type="match status" value="2"/>
</dbReference>
<accession>A0ABM1E1U7</accession>
<sequence>MEIRCGHRVEDSACPRHVSRRTRCAGGEAELRRRDERGVEVFPHHSKADIANEWTLRPPDKQDVTQNITAACSNSVDHSSLFLIQKVAQPRRSMTRLTYHDVEQWMDANPDSRCDYFLRKADLSLVNKWLLCHGHDTVLTETKSACRRSSAPGHAPTVLTAALSSPLERVLDTHVEGRATTTTTSHSKPKPPPRSNSRKFLRQDFAKCKNTLLYRTCEAAVVSSEMPSSDVEARRNSLKNMRQYTSLPPSSLNMLSHLIESKIRLPRHVSKDAAQLNELRRTNEREFFLDIVKDIANEMDVRHLSSKVTQNIRLLLDVDHSSLFLIQKSHKGKVLVSKQFDAYTGTNVLLSTSGDNVVQVPWGTGIIGHVADSGETVNLTQASEDPRYDNEADRMTGYETNTLLCMPITDTDGVVIGVTQVINKRGGQEFTKDDEKLLQTYLSFFGIALANARLFEASRQEQLNNKALLEVVHDLFEEQDALDGIVLKIMQKTLRLLKCERCCVFLLDDNGLEVTFNKLFDLTAPNRTKSKQASGQANTGYDFVR</sequence>
<dbReference type="Proteomes" id="UP000695022">
    <property type="component" value="Unplaced"/>
</dbReference>
<gene>
    <name evidence="4" type="primary">LOC106808107</name>
</gene>
<dbReference type="Gene3D" id="3.30.450.40">
    <property type="match status" value="2"/>
</dbReference>
<keyword evidence="3" id="KW-1185">Reference proteome</keyword>
<reference evidence="4" key="1">
    <citation type="submission" date="2025-08" db="UniProtKB">
        <authorList>
            <consortium name="RefSeq"/>
        </authorList>
    </citation>
    <scope>IDENTIFICATION</scope>
</reference>
<proteinExistence type="predicted"/>
<evidence type="ECO:0000256" key="1">
    <source>
        <dbReference type="SAM" id="MobiDB-lite"/>
    </source>
</evidence>
<dbReference type="RefSeq" id="XP_014666168.1">
    <property type="nucleotide sequence ID" value="XM_014810682.1"/>
</dbReference>
<evidence type="ECO:0000313" key="3">
    <source>
        <dbReference type="Proteomes" id="UP000695022"/>
    </source>
</evidence>
<feature type="region of interest" description="Disordered" evidence="1">
    <location>
        <begin position="177"/>
        <end position="199"/>
    </location>
</feature>
<protein>
    <submittedName>
        <fullName evidence="4">Dual 3',5'-cyclic-AMP and -GMP phosphodiesterase 11A-like</fullName>
    </submittedName>
</protein>
<feature type="compositionally biased region" description="Basic residues" evidence="1">
    <location>
        <begin position="187"/>
        <end position="199"/>
    </location>
</feature>
<organism evidence="3 4">
    <name type="scientific">Priapulus caudatus</name>
    <name type="common">Priapulid worm</name>
    <dbReference type="NCBI Taxonomy" id="37621"/>
    <lineage>
        <taxon>Eukaryota</taxon>
        <taxon>Metazoa</taxon>
        <taxon>Ecdysozoa</taxon>
        <taxon>Scalidophora</taxon>
        <taxon>Priapulida</taxon>
        <taxon>Priapulimorpha</taxon>
        <taxon>Priapulimorphida</taxon>
        <taxon>Priapulidae</taxon>
        <taxon>Priapulus</taxon>
    </lineage>
</organism>
<dbReference type="SMART" id="SM00065">
    <property type="entry name" value="GAF"/>
    <property type="match status" value="1"/>
</dbReference>